<dbReference type="Gene3D" id="1.10.230.10">
    <property type="entry name" value="Cytochrome P450-Terp, domain 2"/>
    <property type="match status" value="1"/>
</dbReference>
<dbReference type="InterPro" id="IPR036969">
    <property type="entry name" value="Citrate_synthase_sf"/>
</dbReference>
<comment type="caution">
    <text evidence="5">The sequence shown here is derived from an EMBL/GenBank/DDBJ whole genome shotgun (WGS) entry which is preliminary data.</text>
</comment>
<dbReference type="RefSeq" id="WP_284341034.1">
    <property type="nucleotide sequence ID" value="NZ_BSNS01000011.1"/>
</dbReference>
<dbReference type="SUPFAM" id="SSF48256">
    <property type="entry name" value="Citrate synthase"/>
    <property type="match status" value="1"/>
</dbReference>
<protein>
    <recommendedName>
        <fullName evidence="3">citrate synthase (unknown stereospecificity)</fullName>
        <ecNumber evidence="3">2.3.3.16</ecNumber>
    </recommendedName>
</protein>
<dbReference type="PANTHER" id="PTHR11739">
    <property type="entry name" value="CITRATE SYNTHASE"/>
    <property type="match status" value="1"/>
</dbReference>
<keyword evidence="4" id="KW-0808">Transferase</keyword>
<comment type="similarity">
    <text evidence="2">Belongs to the citrate synthase family.</text>
</comment>
<organism evidence="5 6">
    <name type="scientific">Devosia nitrariae</name>
    <dbReference type="NCBI Taxonomy" id="2071872"/>
    <lineage>
        <taxon>Bacteria</taxon>
        <taxon>Pseudomonadati</taxon>
        <taxon>Pseudomonadota</taxon>
        <taxon>Alphaproteobacteria</taxon>
        <taxon>Hyphomicrobiales</taxon>
        <taxon>Devosiaceae</taxon>
        <taxon>Devosia</taxon>
    </lineage>
</organism>
<dbReference type="Proteomes" id="UP001156691">
    <property type="component" value="Unassembled WGS sequence"/>
</dbReference>
<proteinExistence type="inferred from homology"/>
<reference evidence="6" key="1">
    <citation type="journal article" date="2019" name="Int. J. Syst. Evol. Microbiol.">
        <title>The Global Catalogue of Microorganisms (GCM) 10K type strain sequencing project: providing services to taxonomists for standard genome sequencing and annotation.</title>
        <authorList>
            <consortium name="The Broad Institute Genomics Platform"/>
            <consortium name="The Broad Institute Genome Sequencing Center for Infectious Disease"/>
            <person name="Wu L."/>
            <person name="Ma J."/>
        </authorList>
    </citation>
    <scope>NUCLEOTIDE SEQUENCE [LARGE SCALE GENOMIC DNA]</scope>
    <source>
        <strain evidence="6">NBRC 112416</strain>
    </source>
</reference>
<dbReference type="CDD" id="cd06102">
    <property type="entry name" value="citrate_synt_like_2"/>
    <property type="match status" value="1"/>
</dbReference>
<evidence type="ECO:0000256" key="1">
    <source>
        <dbReference type="ARBA" id="ARBA00004751"/>
    </source>
</evidence>
<dbReference type="InterPro" id="IPR002020">
    <property type="entry name" value="Citrate_synthase"/>
</dbReference>
<accession>A0ABQ5W666</accession>
<sequence length="381" mass="39674">MPWLTSAQALALLGTKPQTLYANVSRGRIRARPDPADPRRSLYHGEDVRRLAARPAGRRASGAIAAEAIRWGDPVLASAVSTIAGGQLYYRGRDAATLAAAATLEDTAALLWGVPGPLHLGRPVDSVAPGVVPSLSTALAVLAAHIGADAPTIGRSQADLTDEAARVLDIVAATLAPGPADQPLHRRLALVWDRPEAGDALRRALVLLADHELNASTFACRVAVSTGAPLSAAVLSGLATLTGPLHGGAWRAVRAAVAQTAGDEQAVRDYFSEGRAIAGFGHALYPDGDVRAEALFESFEIPAPYAAVRKVGEEIFGDRVNVDFALAALTSAHRLPDDAPLVVFAVARTVGWLAHAVEQAVGGSLIRPRARYVGPPPELPA</sequence>
<keyword evidence="6" id="KW-1185">Reference proteome</keyword>
<dbReference type="InterPro" id="IPR016143">
    <property type="entry name" value="Citrate_synth-like_sm_a-sub"/>
</dbReference>
<gene>
    <name evidence="5" type="ORF">GCM10010862_25450</name>
</gene>
<dbReference type="Pfam" id="PF00285">
    <property type="entry name" value="Citrate_synt"/>
    <property type="match status" value="1"/>
</dbReference>
<dbReference type="Gene3D" id="1.10.580.10">
    <property type="entry name" value="Citrate Synthase, domain 1"/>
    <property type="match status" value="1"/>
</dbReference>
<dbReference type="PANTHER" id="PTHR11739:SF4">
    <property type="entry name" value="CITRATE SYNTHASE, PEROXISOMAL"/>
    <property type="match status" value="1"/>
</dbReference>
<comment type="pathway">
    <text evidence="1">Carbohydrate metabolism; tricarboxylic acid cycle; isocitrate from oxaloacetate: step 1/2.</text>
</comment>
<evidence type="ECO:0000256" key="3">
    <source>
        <dbReference type="ARBA" id="ARBA00012972"/>
    </source>
</evidence>
<dbReference type="EC" id="2.3.3.16" evidence="3"/>
<evidence type="ECO:0000313" key="5">
    <source>
        <dbReference type="EMBL" id="GLQ55286.1"/>
    </source>
</evidence>
<dbReference type="EMBL" id="BSNS01000011">
    <property type="protein sequence ID" value="GLQ55286.1"/>
    <property type="molecule type" value="Genomic_DNA"/>
</dbReference>
<name>A0ABQ5W666_9HYPH</name>
<dbReference type="PRINTS" id="PR00143">
    <property type="entry name" value="CITRTSNTHASE"/>
</dbReference>
<evidence type="ECO:0000256" key="4">
    <source>
        <dbReference type="ARBA" id="ARBA00022679"/>
    </source>
</evidence>
<evidence type="ECO:0000256" key="2">
    <source>
        <dbReference type="ARBA" id="ARBA00010566"/>
    </source>
</evidence>
<dbReference type="InterPro" id="IPR016142">
    <property type="entry name" value="Citrate_synth-like_lrg_a-sub"/>
</dbReference>
<evidence type="ECO:0000313" key="6">
    <source>
        <dbReference type="Proteomes" id="UP001156691"/>
    </source>
</evidence>